<name>A0AAQ1TUM9_CORST</name>
<proteinExistence type="predicted"/>
<organism evidence="1 2">
    <name type="scientific">Corynebacterium striatum</name>
    <dbReference type="NCBI Taxonomy" id="43770"/>
    <lineage>
        <taxon>Bacteria</taxon>
        <taxon>Bacillati</taxon>
        <taxon>Actinomycetota</taxon>
        <taxon>Actinomycetes</taxon>
        <taxon>Mycobacteriales</taxon>
        <taxon>Corynebacteriaceae</taxon>
        <taxon>Corynebacterium</taxon>
    </lineage>
</organism>
<evidence type="ECO:0000313" key="1">
    <source>
        <dbReference type="EMBL" id="GEA44334.1"/>
    </source>
</evidence>
<dbReference type="EMBL" id="BJLD01000003">
    <property type="protein sequence ID" value="GEA44334.1"/>
    <property type="molecule type" value="Genomic_DNA"/>
</dbReference>
<dbReference type="RefSeq" id="WP_005530295.1">
    <property type="nucleotide sequence ID" value="NZ_BJLD01000003.1"/>
</dbReference>
<dbReference type="InterPro" id="IPR014580">
    <property type="entry name" value="UCP033199"/>
</dbReference>
<protein>
    <recommendedName>
        <fullName evidence="3">DUF2200 domain-containing protein</fullName>
    </recommendedName>
</protein>
<reference evidence="1 2" key="1">
    <citation type="submission" date="2019-06" db="EMBL/GenBank/DDBJ databases">
        <title>Draft genome sequence of Corynebacterium striatum NBRC 15291.</title>
        <authorList>
            <person name="Miura T."/>
            <person name="Furukawa M."/>
            <person name="Shimamura M."/>
            <person name="Ohyama Y."/>
            <person name="Yamazoe A."/>
            <person name="Kawasaki H."/>
        </authorList>
    </citation>
    <scope>NUCLEOTIDE SEQUENCE [LARGE SCALE GENOMIC DNA]</scope>
    <source>
        <strain evidence="1 2">NBRC 15291</strain>
    </source>
</reference>
<gene>
    <name evidence="1" type="ORF">Cst04h_25040</name>
</gene>
<dbReference type="Proteomes" id="UP000315234">
    <property type="component" value="Unassembled WGS sequence"/>
</dbReference>
<dbReference type="InterPro" id="IPR023204">
    <property type="entry name" value="SP1917_dom_sf"/>
</dbReference>
<dbReference type="Gene3D" id="1.10.8.290">
    <property type="entry name" value="uncharacterized protein sp1917 domain"/>
    <property type="match status" value="1"/>
</dbReference>
<sequence length="119" mass="13675">MTQPKEPRIFRMEWKEIHNAYIAKAERKSRTREEVDELISWLTGYDAEGIISAGERSVREFFDEAPALNPDRFLITGSLCGVKVQEVENPLMQKIRQLDKLIDELAKGKALEKIKRSGA</sequence>
<accession>A0AAQ1TUM9</accession>
<dbReference type="Pfam" id="PF09966">
    <property type="entry name" value="DUF2200"/>
    <property type="match status" value="1"/>
</dbReference>
<dbReference type="AlphaFoldDB" id="A0AAQ1TUM9"/>
<evidence type="ECO:0000313" key="2">
    <source>
        <dbReference type="Proteomes" id="UP000315234"/>
    </source>
</evidence>
<comment type="caution">
    <text evidence="1">The sequence shown here is derived from an EMBL/GenBank/DDBJ whole genome shotgun (WGS) entry which is preliminary data.</text>
</comment>
<evidence type="ECO:0008006" key="3">
    <source>
        <dbReference type="Google" id="ProtNLM"/>
    </source>
</evidence>